<accession>A0ABR6ZZJ9</accession>
<keyword evidence="4" id="KW-1185">Reference proteome</keyword>
<dbReference type="InterPro" id="IPR018667">
    <property type="entry name" value="DUF2126"/>
</dbReference>
<dbReference type="Pfam" id="PF08379">
    <property type="entry name" value="Bact_transglu_N"/>
    <property type="match status" value="1"/>
</dbReference>
<reference evidence="3 4" key="1">
    <citation type="submission" date="2020-08" db="EMBL/GenBank/DDBJ databases">
        <title>Novel species isolated from subtropical streams in China.</title>
        <authorList>
            <person name="Lu H."/>
        </authorList>
    </citation>
    <scope>NUCLEOTIDE SEQUENCE [LARGE SCALE GENOMIC DNA]</scope>
    <source>
        <strain evidence="3 4">CY18W</strain>
    </source>
</reference>
<dbReference type="Pfam" id="PF01841">
    <property type="entry name" value="Transglut_core"/>
    <property type="match status" value="1"/>
</dbReference>
<feature type="compositionally biased region" description="Low complexity" evidence="1">
    <location>
        <begin position="607"/>
        <end position="618"/>
    </location>
</feature>
<name>A0ABR6ZZJ9_9BURK</name>
<proteinExistence type="predicted"/>
<comment type="caution">
    <text evidence="3">The sequence shown here is derived from an EMBL/GenBank/DDBJ whole genome shotgun (WGS) entry which is preliminary data.</text>
</comment>
<feature type="domain" description="Transglutaminase-like" evidence="2">
    <location>
        <begin position="176"/>
        <end position="252"/>
    </location>
</feature>
<organism evidence="3 4">
    <name type="scientific">Undibacterium hunanense</name>
    <dbReference type="NCBI Taxonomy" id="2762292"/>
    <lineage>
        <taxon>Bacteria</taxon>
        <taxon>Pseudomonadati</taxon>
        <taxon>Pseudomonadota</taxon>
        <taxon>Betaproteobacteria</taxon>
        <taxon>Burkholderiales</taxon>
        <taxon>Oxalobacteraceae</taxon>
        <taxon>Undibacterium</taxon>
    </lineage>
</organism>
<dbReference type="SUPFAM" id="SSF54001">
    <property type="entry name" value="Cysteine proteinases"/>
    <property type="match status" value="1"/>
</dbReference>
<dbReference type="PANTHER" id="PTHR33490">
    <property type="entry name" value="BLR5614 PROTEIN-RELATED"/>
    <property type="match status" value="1"/>
</dbReference>
<dbReference type="SMART" id="SM00460">
    <property type="entry name" value="TGc"/>
    <property type="match status" value="1"/>
</dbReference>
<feature type="region of interest" description="Disordered" evidence="1">
    <location>
        <begin position="607"/>
        <end position="628"/>
    </location>
</feature>
<evidence type="ECO:0000313" key="4">
    <source>
        <dbReference type="Proteomes" id="UP000650424"/>
    </source>
</evidence>
<protein>
    <submittedName>
        <fullName evidence="3">Transglutaminase family protein</fullName>
    </submittedName>
</protein>
<dbReference type="Proteomes" id="UP000650424">
    <property type="component" value="Unassembled WGS sequence"/>
</dbReference>
<dbReference type="PANTHER" id="PTHR33490:SF1">
    <property type="entry name" value="SLL1233 PROTEIN"/>
    <property type="match status" value="1"/>
</dbReference>
<sequence>MAIRVALHHKTSYRYDRLVALSPHEVRLRPAPHARTPILSYSLTVTPEQYFINWQQDPYGNYIGRFVFPEKTDRLEFTVDLVADMTVINPFDFFVEKYAETFPFAYPAQLKAELGPYLQNEEPGPLRQEWVKQMRSDLLKEAMGTNDFLVAINQRLQTDIAYQLRMEPGVQTPEQTLGLLAGSCRDSGWLLVQILRDVGLAARFVSGYLIQLRADQEALDGPSGTSVDFTDLHAWAEVYVPGAGWIGLDPTSGMLASEGHIPLACTALPSSAAPVTGYTDEAEVTFEHEMTITRIHEDPRVTKPYSDADWQRIDQLGEQVDADLRHQDVRLTQGGEPTFVSIDDMDGAQWNTEAHGDDKRRLAGQLMHRLKNHFAPGGMLHYGQGKWYPGEPLPRWALNIYWRVDGQPMWLDASLFADEQVNDGYGPQDAERFAAALARALRLPADSHLPAYEDVLQQARLEQTLPVNLDPLSVDLAQADERRRLARLLQTGLGAVVGYVLPLKPEETDQSLAIGTLWRTSRWPLKREHLYLLDGDSPMGLRLPLNALPWVMPEDEEPAFDRDPFAPRDALSPPLYDKQPAQNLAAAKGGQQMKASQQVKADQQAKAAQQLKGSQQAKTGQPAATASKLAPRDVIHTALCVQVRVGRLHVFMPPLTRVEDYLALVAAVESTAALLNMKLWIEGYPPPRDPRIKLLSVTPDPGVIEVNIHPAASWKELVYNMSTLYEEARLCRLGTEKFMVDGRHTGTGGGNHATLGGATAEDSPLLRRPDLLKSLITYWQNHPSLSYLFSGTFIGPTSQAPRVDEARDDNLYELAIAFQQMDQLLPTLHPGDKPWMVDRLLRNLLVDLTGNTHRAEFSIDKLYSPDGPTGRLGLVEFRAFEMPPHERMSLLQMLLLRALVARFWRQPYQAKLVHWGTALHDRWMLPHVVAQDIRDVARDLREAGYAFEDHWFDPFIEFRFPRYGTVVYQGVELELRQAIEPWHVLGEEMSTGGTARYVDSSVERMQLLVRGLTDGRHVVACNGRMLPLHPTGVPGEYVAGVRFRAWSPWSALHPTIKVQAPLTFDLVDSWSGRAVGGCTYHVSHPGGRAESGSPVNANAAEARRFARFWAYGHTPGPMTVLREAPNPSFPMTLDLRWQPG</sequence>
<feature type="region of interest" description="Disordered" evidence="1">
    <location>
        <begin position="558"/>
        <end position="577"/>
    </location>
</feature>
<evidence type="ECO:0000259" key="2">
    <source>
        <dbReference type="SMART" id="SM00460"/>
    </source>
</evidence>
<dbReference type="RefSeq" id="WP_186950849.1">
    <property type="nucleotide sequence ID" value="NZ_JACOGF010000023.1"/>
</dbReference>
<evidence type="ECO:0000256" key="1">
    <source>
        <dbReference type="SAM" id="MobiDB-lite"/>
    </source>
</evidence>
<dbReference type="EMBL" id="JACOGF010000023">
    <property type="protein sequence ID" value="MBC3921015.1"/>
    <property type="molecule type" value="Genomic_DNA"/>
</dbReference>
<dbReference type="Pfam" id="PF09899">
    <property type="entry name" value="DUF2126"/>
    <property type="match status" value="1"/>
</dbReference>
<gene>
    <name evidence="3" type="ORF">H8L32_26360</name>
</gene>
<evidence type="ECO:0000313" key="3">
    <source>
        <dbReference type="EMBL" id="MBC3921015.1"/>
    </source>
</evidence>
<dbReference type="Gene3D" id="3.10.620.30">
    <property type="match status" value="1"/>
</dbReference>
<dbReference type="InterPro" id="IPR038765">
    <property type="entry name" value="Papain-like_cys_pep_sf"/>
</dbReference>
<dbReference type="InterPro" id="IPR013589">
    <property type="entry name" value="Bac_transglu_N"/>
</dbReference>
<dbReference type="InterPro" id="IPR002931">
    <property type="entry name" value="Transglutaminase-like"/>
</dbReference>